<proteinExistence type="predicted"/>
<protein>
    <submittedName>
        <fullName evidence="1">Uncharacterized protein</fullName>
    </submittedName>
</protein>
<evidence type="ECO:0000313" key="2">
    <source>
        <dbReference type="Proteomes" id="UP000789595"/>
    </source>
</evidence>
<keyword evidence="2" id="KW-1185">Reference proteome</keyword>
<gene>
    <name evidence="1" type="ORF">PECAL_6P13400</name>
</gene>
<sequence>MSRPKRKQRDSSACAFTQALGGEILRQAREMDQLRPDAIFGVYILGSLNTPQPHQGRRTCVRIFRERRTGGDPCYVVETPRAQTRFATTRQAIEAFTFSAEFAIRKICTREERNKVTRQIIHMFDPSSENMYEVIPSDVFFLDFSPHQLPPFSQHVDAFAAQERFVQRMTALLESPPRVTMKPDYDPRSPDHVVENNVIDGDIEI</sequence>
<accession>A0A8J2T368</accession>
<reference evidence="1" key="1">
    <citation type="submission" date="2021-11" db="EMBL/GenBank/DDBJ databases">
        <authorList>
            <consortium name="Genoscope - CEA"/>
            <person name="William W."/>
        </authorList>
    </citation>
    <scope>NUCLEOTIDE SEQUENCE</scope>
</reference>
<dbReference type="Proteomes" id="UP000789595">
    <property type="component" value="Unassembled WGS sequence"/>
</dbReference>
<dbReference type="AlphaFoldDB" id="A0A8J2T368"/>
<organism evidence="1 2">
    <name type="scientific">Pelagomonas calceolata</name>
    <dbReference type="NCBI Taxonomy" id="35677"/>
    <lineage>
        <taxon>Eukaryota</taxon>
        <taxon>Sar</taxon>
        <taxon>Stramenopiles</taxon>
        <taxon>Ochrophyta</taxon>
        <taxon>Pelagophyceae</taxon>
        <taxon>Pelagomonadales</taxon>
        <taxon>Pelagomonadaceae</taxon>
        <taxon>Pelagomonas</taxon>
    </lineage>
</organism>
<name>A0A8J2T368_9STRA</name>
<evidence type="ECO:0000313" key="1">
    <source>
        <dbReference type="EMBL" id="CAH0379708.1"/>
    </source>
</evidence>
<dbReference type="EMBL" id="CAKKNE010000006">
    <property type="protein sequence ID" value="CAH0379708.1"/>
    <property type="molecule type" value="Genomic_DNA"/>
</dbReference>
<comment type="caution">
    <text evidence="1">The sequence shown here is derived from an EMBL/GenBank/DDBJ whole genome shotgun (WGS) entry which is preliminary data.</text>
</comment>